<sequence length="117" mass="13547">MGKSIHRRTLFKVSSQEKVEKLLEAYKTLDKNQSLHGKPYILGIKARELLDDPRSQGYTVVAQMKFRDWKDLRYFDTKCPAHAELRETAMKLVTERPLVIGWTGSDVPKNLPMEKAE</sequence>
<dbReference type="PROSITE" id="PS51502">
    <property type="entry name" value="S_R_A_B_BARREL"/>
    <property type="match status" value="1"/>
</dbReference>
<dbReference type="SUPFAM" id="SSF54909">
    <property type="entry name" value="Dimeric alpha+beta barrel"/>
    <property type="match status" value="1"/>
</dbReference>
<dbReference type="Proteomes" id="UP001305647">
    <property type="component" value="Unassembled WGS sequence"/>
</dbReference>
<evidence type="ECO:0000259" key="1">
    <source>
        <dbReference type="PROSITE" id="PS51502"/>
    </source>
</evidence>
<dbReference type="Gene3D" id="3.30.70.100">
    <property type="match status" value="1"/>
</dbReference>
<dbReference type="InterPro" id="IPR011008">
    <property type="entry name" value="Dimeric_a/b-barrel"/>
</dbReference>
<evidence type="ECO:0000313" key="3">
    <source>
        <dbReference type="Proteomes" id="UP001305647"/>
    </source>
</evidence>
<reference evidence="2" key="2">
    <citation type="submission" date="2023-05" db="EMBL/GenBank/DDBJ databases">
        <authorList>
            <consortium name="Lawrence Berkeley National Laboratory"/>
            <person name="Steindorff A."/>
            <person name="Hensen N."/>
            <person name="Bonometti L."/>
            <person name="Westerberg I."/>
            <person name="Brannstrom I.O."/>
            <person name="Guillou S."/>
            <person name="Cros-Aarteil S."/>
            <person name="Calhoun S."/>
            <person name="Haridas S."/>
            <person name="Kuo A."/>
            <person name="Mondo S."/>
            <person name="Pangilinan J."/>
            <person name="Riley R."/>
            <person name="Labutti K."/>
            <person name="Andreopoulos B."/>
            <person name="Lipzen A."/>
            <person name="Chen C."/>
            <person name="Yanf M."/>
            <person name="Daum C."/>
            <person name="Ng V."/>
            <person name="Clum A."/>
            <person name="Ohm R."/>
            <person name="Martin F."/>
            <person name="Silar P."/>
            <person name="Natvig D."/>
            <person name="Lalanne C."/>
            <person name="Gautier V."/>
            <person name="Ament-Velasquez S.L."/>
            <person name="Kruys A."/>
            <person name="Hutchinson M.I."/>
            <person name="Powell A.J."/>
            <person name="Barry K."/>
            <person name="Miller A.N."/>
            <person name="Grigoriev I.V."/>
            <person name="Debuchy R."/>
            <person name="Gladieux P."/>
            <person name="Thoren M.H."/>
            <person name="Johannesson H."/>
        </authorList>
    </citation>
    <scope>NUCLEOTIDE SEQUENCE</scope>
    <source>
        <strain evidence="2">CBS 757.83</strain>
    </source>
</reference>
<proteinExistence type="predicted"/>
<dbReference type="AlphaFoldDB" id="A0AAN6T325"/>
<organism evidence="2 3">
    <name type="scientific">Parathielavia hyrcaniae</name>
    <dbReference type="NCBI Taxonomy" id="113614"/>
    <lineage>
        <taxon>Eukaryota</taxon>
        <taxon>Fungi</taxon>
        <taxon>Dikarya</taxon>
        <taxon>Ascomycota</taxon>
        <taxon>Pezizomycotina</taxon>
        <taxon>Sordariomycetes</taxon>
        <taxon>Sordariomycetidae</taxon>
        <taxon>Sordariales</taxon>
        <taxon>Chaetomiaceae</taxon>
        <taxon>Parathielavia</taxon>
    </lineage>
</organism>
<evidence type="ECO:0000313" key="2">
    <source>
        <dbReference type="EMBL" id="KAK4102269.1"/>
    </source>
</evidence>
<comment type="caution">
    <text evidence="2">The sequence shown here is derived from an EMBL/GenBank/DDBJ whole genome shotgun (WGS) entry which is preliminary data.</text>
</comment>
<gene>
    <name evidence="2" type="ORF">N658DRAFT_495619</name>
</gene>
<keyword evidence="3" id="KW-1185">Reference proteome</keyword>
<dbReference type="EMBL" id="MU863632">
    <property type="protein sequence ID" value="KAK4102269.1"/>
    <property type="molecule type" value="Genomic_DNA"/>
</dbReference>
<protein>
    <recommendedName>
        <fullName evidence="1">Stress-response A/B barrel domain-containing protein</fullName>
    </recommendedName>
</protein>
<feature type="domain" description="Stress-response A/B barrel" evidence="1">
    <location>
        <begin position="5"/>
        <end position="102"/>
    </location>
</feature>
<name>A0AAN6T325_9PEZI</name>
<dbReference type="SMART" id="SM00886">
    <property type="entry name" value="Dabb"/>
    <property type="match status" value="1"/>
</dbReference>
<dbReference type="Pfam" id="PF07876">
    <property type="entry name" value="Dabb"/>
    <property type="match status" value="1"/>
</dbReference>
<reference evidence="2" key="1">
    <citation type="journal article" date="2023" name="Mol. Phylogenet. Evol.">
        <title>Genome-scale phylogeny and comparative genomics of the fungal order Sordariales.</title>
        <authorList>
            <person name="Hensen N."/>
            <person name="Bonometti L."/>
            <person name="Westerberg I."/>
            <person name="Brannstrom I.O."/>
            <person name="Guillou S."/>
            <person name="Cros-Aarteil S."/>
            <person name="Calhoun S."/>
            <person name="Haridas S."/>
            <person name="Kuo A."/>
            <person name="Mondo S."/>
            <person name="Pangilinan J."/>
            <person name="Riley R."/>
            <person name="LaButti K."/>
            <person name="Andreopoulos B."/>
            <person name="Lipzen A."/>
            <person name="Chen C."/>
            <person name="Yan M."/>
            <person name="Daum C."/>
            <person name="Ng V."/>
            <person name="Clum A."/>
            <person name="Steindorff A."/>
            <person name="Ohm R.A."/>
            <person name="Martin F."/>
            <person name="Silar P."/>
            <person name="Natvig D.O."/>
            <person name="Lalanne C."/>
            <person name="Gautier V."/>
            <person name="Ament-Velasquez S.L."/>
            <person name="Kruys A."/>
            <person name="Hutchinson M.I."/>
            <person name="Powell A.J."/>
            <person name="Barry K."/>
            <person name="Miller A.N."/>
            <person name="Grigoriev I.V."/>
            <person name="Debuchy R."/>
            <person name="Gladieux P."/>
            <person name="Hiltunen Thoren M."/>
            <person name="Johannesson H."/>
        </authorList>
    </citation>
    <scope>NUCLEOTIDE SEQUENCE</scope>
    <source>
        <strain evidence="2">CBS 757.83</strain>
    </source>
</reference>
<dbReference type="InterPro" id="IPR013097">
    <property type="entry name" value="Dabb"/>
</dbReference>
<accession>A0AAN6T325</accession>